<dbReference type="PROSITE" id="PS50206">
    <property type="entry name" value="RHODANESE_3"/>
    <property type="match status" value="2"/>
</dbReference>
<comment type="caution">
    <text evidence="4">The sequence shown here is derived from an EMBL/GenBank/DDBJ whole genome shotgun (WGS) entry which is preliminary data.</text>
</comment>
<evidence type="ECO:0000313" key="5">
    <source>
        <dbReference type="Proteomes" id="UP000194798"/>
    </source>
</evidence>
<feature type="domain" description="Rhodanese" evidence="3">
    <location>
        <begin position="165"/>
        <end position="278"/>
    </location>
</feature>
<dbReference type="InterPro" id="IPR045078">
    <property type="entry name" value="TST/MPST-like"/>
</dbReference>
<keyword evidence="1 4" id="KW-0808">Transferase</keyword>
<gene>
    <name evidence="4" type="ORF">TPSD3_05870</name>
</gene>
<reference evidence="4 5" key="1">
    <citation type="submission" date="2016-12" db="EMBL/GenBank/DDBJ databases">
        <title>Thioflexothrix psekupsii D3 genome sequencing and assembly.</title>
        <authorList>
            <person name="Fomenkov A."/>
            <person name="Vincze T."/>
            <person name="Grabovich M."/>
            <person name="Anton B.P."/>
            <person name="Dubinina G."/>
            <person name="Orlova M."/>
            <person name="Belousova E."/>
            <person name="Roberts R.J."/>
        </authorList>
    </citation>
    <scope>NUCLEOTIDE SEQUENCE [LARGE SCALE GENOMIC DNA]</scope>
    <source>
        <strain evidence="4">D3</strain>
    </source>
</reference>
<dbReference type="InterPro" id="IPR036873">
    <property type="entry name" value="Rhodanese-like_dom_sf"/>
</dbReference>
<dbReference type="InterPro" id="IPR001763">
    <property type="entry name" value="Rhodanese-like_dom"/>
</dbReference>
<evidence type="ECO:0000256" key="2">
    <source>
        <dbReference type="ARBA" id="ARBA00022737"/>
    </source>
</evidence>
<accession>A0A251X8L2</accession>
<dbReference type="Gene3D" id="3.40.250.10">
    <property type="entry name" value="Rhodanese-like domain"/>
    <property type="match status" value="2"/>
</dbReference>
<dbReference type="Proteomes" id="UP000194798">
    <property type="component" value="Unassembled WGS sequence"/>
</dbReference>
<proteinExistence type="predicted"/>
<dbReference type="SUPFAM" id="SSF52821">
    <property type="entry name" value="Rhodanese/Cell cycle control phosphatase"/>
    <property type="match status" value="2"/>
</dbReference>
<evidence type="ECO:0000313" key="4">
    <source>
        <dbReference type="EMBL" id="OUD13872.1"/>
    </source>
</evidence>
<dbReference type="PANTHER" id="PTHR11364:SF27">
    <property type="entry name" value="SULFURTRANSFERASE"/>
    <property type="match status" value="1"/>
</dbReference>
<dbReference type="RefSeq" id="WP_086487654.1">
    <property type="nucleotide sequence ID" value="NZ_MSLT01000012.1"/>
</dbReference>
<evidence type="ECO:0000259" key="3">
    <source>
        <dbReference type="PROSITE" id="PS50206"/>
    </source>
</evidence>
<protein>
    <submittedName>
        <fullName evidence="4">Sulfurtransferase</fullName>
    </submittedName>
</protein>
<dbReference type="OrthoDB" id="9781034at2"/>
<dbReference type="CDD" id="cd01448">
    <property type="entry name" value="TST_Repeat_1"/>
    <property type="match status" value="1"/>
</dbReference>
<dbReference type="EMBL" id="MSLT01000012">
    <property type="protein sequence ID" value="OUD13872.1"/>
    <property type="molecule type" value="Genomic_DNA"/>
</dbReference>
<organism evidence="4 5">
    <name type="scientific">Thioflexithrix psekupsensis</name>
    <dbReference type="NCBI Taxonomy" id="1570016"/>
    <lineage>
        <taxon>Bacteria</taxon>
        <taxon>Pseudomonadati</taxon>
        <taxon>Pseudomonadota</taxon>
        <taxon>Gammaproteobacteria</taxon>
        <taxon>Thiotrichales</taxon>
        <taxon>Thioflexithrix</taxon>
    </lineage>
</organism>
<dbReference type="FunFam" id="3.40.250.10:FF:000035">
    <property type="entry name" value="Thiosulfate sulfurtransferase"/>
    <property type="match status" value="1"/>
</dbReference>
<sequence length="280" mass="30707">MIYNTIISSEILADHLSDPNWVIIDCRFSLTDAKEGERLYRTAHIPFAHYLDLNQDLSAPKTATTGRHPLPDAQTLAHKLGQLGIDRHTQVIAYDADGGFFAARLWWLLRWLGHPAVALLDGGLPAWQAAGYALTDEVVAREGRVFAAQPDAHQWVDMAAIEALDFKQYCLLDARSAERFRGQQETLDPIAGHIPGAQSVPCGGNLDAQQKFLSPDLLRQRFTEILDGHDASQVICMCGSGVTACHNLLAMEIAGLGGARLYVGSWSEWITIPTHAVATE</sequence>
<keyword evidence="5" id="KW-1185">Reference proteome</keyword>
<feature type="domain" description="Rhodanese" evidence="3">
    <location>
        <begin position="17"/>
        <end position="136"/>
    </location>
</feature>
<dbReference type="PANTHER" id="PTHR11364">
    <property type="entry name" value="THIOSULFATE SULFERTANSFERASE"/>
    <property type="match status" value="1"/>
</dbReference>
<keyword evidence="2" id="KW-0677">Repeat</keyword>
<dbReference type="GO" id="GO:0004792">
    <property type="term" value="F:thiosulfate-cyanide sulfurtransferase activity"/>
    <property type="evidence" value="ECO:0007669"/>
    <property type="project" value="TreeGrafter"/>
</dbReference>
<dbReference type="AlphaFoldDB" id="A0A251X8L2"/>
<dbReference type="Pfam" id="PF00581">
    <property type="entry name" value="Rhodanese"/>
    <property type="match status" value="2"/>
</dbReference>
<name>A0A251X8L2_9GAMM</name>
<dbReference type="SMART" id="SM00450">
    <property type="entry name" value="RHOD"/>
    <property type="match status" value="2"/>
</dbReference>
<dbReference type="CDD" id="cd01449">
    <property type="entry name" value="TST_Repeat_2"/>
    <property type="match status" value="1"/>
</dbReference>
<evidence type="ECO:0000256" key="1">
    <source>
        <dbReference type="ARBA" id="ARBA00022679"/>
    </source>
</evidence>